<name>A0ABC8K2X0_ERUVS</name>
<evidence type="ECO:0000313" key="3">
    <source>
        <dbReference type="Proteomes" id="UP001642260"/>
    </source>
</evidence>
<gene>
    <name evidence="2" type="ORF">ERUC_LOCUS18852</name>
</gene>
<feature type="compositionally biased region" description="Basic and acidic residues" evidence="1">
    <location>
        <begin position="12"/>
        <end position="30"/>
    </location>
</feature>
<evidence type="ECO:0000313" key="2">
    <source>
        <dbReference type="EMBL" id="CAH8353031.1"/>
    </source>
</evidence>
<feature type="non-terminal residue" evidence="2">
    <location>
        <position position="1"/>
    </location>
</feature>
<evidence type="ECO:0000256" key="1">
    <source>
        <dbReference type="SAM" id="MobiDB-lite"/>
    </source>
</evidence>
<accession>A0ABC8K2X0</accession>
<reference evidence="2 3" key="1">
    <citation type="submission" date="2022-03" db="EMBL/GenBank/DDBJ databases">
        <authorList>
            <person name="Macdonald S."/>
            <person name="Ahmed S."/>
            <person name="Newling K."/>
        </authorList>
    </citation>
    <scope>NUCLEOTIDE SEQUENCE [LARGE SCALE GENOMIC DNA]</scope>
</reference>
<proteinExistence type="predicted"/>
<dbReference type="Proteomes" id="UP001642260">
    <property type="component" value="Unassembled WGS sequence"/>
</dbReference>
<feature type="compositionally biased region" description="Polar residues" evidence="1">
    <location>
        <begin position="1"/>
        <end position="11"/>
    </location>
</feature>
<keyword evidence="3" id="KW-1185">Reference proteome</keyword>
<protein>
    <submittedName>
        <fullName evidence="2">Uncharacterized protein</fullName>
    </submittedName>
</protein>
<dbReference type="EMBL" id="CAKOAT010178155">
    <property type="protein sequence ID" value="CAH8353031.1"/>
    <property type="molecule type" value="Genomic_DNA"/>
</dbReference>
<dbReference type="AlphaFoldDB" id="A0ABC8K2X0"/>
<comment type="caution">
    <text evidence="2">The sequence shown here is derived from an EMBL/GenBank/DDBJ whole genome shotgun (WGS) entry which is preliminary data.</text>
</comment>
<sequence length="59" mass="6556">REPTVPSGSLTETREAAKKEDVDTKPADDGERLLLSEVSNVRHDVWFPYACSHCTSPNL</sequence>
<organism evidence="2 3">
    <name type="scientific">Eruca vesicaria subsp. sativa</name>
    <name type="common">Garden rocket</name>
    <name type="synonym">Eruca sativa</name>
    <dbReference type="NCBI Taxonomy" id="29727"/>
    <lineage>
        <taxon>Eukaryota</taxon>
        <taxon>Viridiplantae</taxon>
        <taxon>Streptophyta</taxon>
        <taxon>Embryophyta</taxon>
        <taxon>Tracheophyta</taxon>
        <taxon>Spermatophyta</taxon>
        <taxon>Magnoliopsida</taxon>
        <taxon>eudicotyledons</taxon>
        <taxon>Gunneridae</taxon>
        <taxon>Pentapetalae</taxon>
        <taxon>rosids</taxon>
        <taxon>malvids</taxon>
        <taxon>Brassicales</taxon>
        <taxon>Brassicaceae</taxon>
        <taxon>Brassiceae</taxon>
        <taxon>Eruca</taxon>
    </lineage>
</organism>
<feature type="region of interest" description="Disordered" evidence="1">
    <location>
        <begin position="1"/>
        <end position="30"/>
    </location>
</feature>